<accession>A0A1B6E8C5</accession>
<proteinExistence type="predicted"/>
<sequence length="133" mass="15379">DEVFMAAQDAVGAHRDSQGILTKRFWSDNTKTENTNNITVLPDPRFIQKSFQDAISTLYGLGIPHHQNVQSEETKWPCLGCNKMYKSKTSLSLHQRVECGKEPRLCCQYCLRKFHHNSSLIRHVRVIHRDLLN</sequence>
<reference evidence="3" key="1">
    <citation type="submission" date="2015-12" db="EMBL/GenBank/DDBJ databases">
        <title>De novo transcriptome assembly of four potential Pierce s Disease insect vectors from Arizona vineyards.</title>
        <authorList>
            <person name="Tassone E.E."/>
        </authorList>
    </citation>
    <scope>NUCLEOTIDE SEQUENCE</scope>
</reference>
<gene>
    <name evidence="3" type="ORF">g.4252</name>
</gene>
<feature type="domain" description="C2H2-type" evidence="2">
    <location>
        <begin position="76"/>
        <end position="103"/>
    </location>
</feature>
<keyword evidence="1" id="KW-0863">Zinc-finger</keyword>
<dbReference type="Gene3D" id="3.30.160.60">
    <property type="entry name" value="Classic Zinc Finger"/>
    <property type="match status" value="1"/>
</dbReference>
<protein>
    <recommendedName>
        <fullName evidence="2">C2H2-type domain-containing protein</fullName>
    </recommendedName>
</protein>
<dbReference type="SUPFAM" id="SSF57667">
    <property type="entry name" value="beta-beta-alpha zinc fingers"/>
    <property type="match status" value="1"/>
</dbReference>
<name>A0A1B6E8C5_9HEMI</name>
<keyword evidence="1" id="KW-0479">Metal-binding</keyword>
<keyword evidence="1" id="KW-0862">Zinc</keyword>
<dbReference type="InterPro" id="IPR036236">
    <property type="entry name" value="Znf_C2H2_sf"/>
</dbReference>
<dbReference type="EMBL" id="GEDC01003194">
    <property type="protein sequence ID" value="JAS34104.1"/>
    <property type="molecule type" value="Transcribed_RNA"/>
</dbReference>
<dbReference type="PROSITE" id="PS50157">
    <property type="entry name" value="ZINC_FINGER_C2H2_2"/>
    <property type="match status" value="2"/>
</dbReference>
<feature type="domain" description="C2H2-type" evidence="2">
    <location>
        <begin position="105"/>
        <end position="128"/>
    </location>
</feature>
<evidence type="ECO:0000313" key="3">
    <source>
        <dbReference type="EMBL" id="JAS34104.1"/>
    </source>
</evidence>
<evidence type="ECO:0000256" key="1">
    <source>
        <dbReference type="PROSITE-ProRule" id="PRU00042"/>
    </source>
</evidence>
<feature type="non-terminal residue" evidence="3">
    <location>
        <position position="1"/>
    </location>
</feature>
<organism evidence="3">
    <name type="scientific">Clastoptera arizonana</name>
    <name type="common">Arizona spittle bug</name>
    <dbReference type="NCBI Taxonomy" id="38151"/>
    <lineage>
        <taxon>Eukaryota</taxon>
        <taxon>Metazoa</taxon>
        <taxon>Ecdysozoa</taxon>
        <taxon>Arthropoda</taxon>
        <taxon>Hexapoda</taxon>
        <taxon>Insecta</taxon>
        <taxon>Pterygota</taxon>
        <taxon>Neoptera</taxon>
        <taxon>Paraneoptera</taxon>
        <taxon>Hemiptera</taxon>
        <taxon>Auchenorrhyncha</taxon>
        <taxon>Cercopoidea</taxon>
        <taxon>Clastopteridae</taxon>
        <taxon>Clastoptera</taxon>
    </lineage>
</organism>
<evidence type="ECO:0000259" key="2">
    <source>
        <dbReference type="PROSITE" id="PS50157"/>
    </source>
</evidence>
<dbReference type="PROSITE" id="PS00028">
    <property type="entry name" value="ZINC_FINGER_C2H2_1"/>
    <property type="match status" value="1"/>
</dbReference>
<dbReference type="GO" id="GO:0008270">
    <property type="term" value="F:zinc ion binding"/>
    <property type="evidence" value="ECO:0007669"/>
    <property type="project" value="UniProtKB-KW"/>
</dbReference>
<dbReference type="InterPro" id="IPR013087">
    <property type="entry name" value="Znf_C2H2_type"/>
</dbReference>
<dbReference type="AlphaFoldDB" id="A0A1B6E8C5"/>